<keyword evidence="5" id="KW-0325">Glycoprotein</keyword>
<dbReference type="Proteomes" id="UP000236370">
    <property type="component" value="Unassembled WGS sequence"/>
</dbReference>
<evidence type="ECO:0000256" key="2">
    <source>
        <dbReference type="ARBA" id="ARBA00010069"/>
    </source>
</evidence>
<sequence>QFGWVSELANQTPETEIIFNSIQVRRSNASYIQ</sequence>
<evidence type="ECO:0000313" key="6">
    <source>
        <dbReference type="EMBL" id="PNI61363.1"/>
    </source>
</evidence>
<comment type="subcellular location">
    <subcellularLocation>
        <location evidence="1">Secreted</location>
    </subcellularLocation>
</comment>
<keyword evidence="3" id="KW-0964">Secreted</keyword>
<dbReference type="AlphaFoldDB" id="A0A2J8MPC0"/>
<keyword evidence="4" id="KW-1015">Disulfide bond</keyword>
<comment type="similarity">
    <text evidence="2">Belongs to the clusterin family.</text>
</comment>
<name>A0A2J8MPC0_PANTR</name>
<dbReference type="GO" id="GO:0005576">
    <property type="term" value="C:extracellular region"/>
    <property type="evidence" value="ECO:0007669"/>
    <property type="project" value="UniProtKB-SubCell"/>
</dbReference>
<gene>
    <name evidence="6" type="ORF">CK820_G0018544</name>
</gene>
<accession>A0A2J8MPC0</accession>
<evidence type="ECO:0000313" key="7">
    <source>
        <dbReference type="Proteomes" id="UP000236370"/>
    </source>
</evidence>
<evidence type="ECO:0000256" key="3">
    <source>
        <dbReference type="ARBA" id="ARBA00022525"/>
    </source>
</evidence>
<dbReference type="Pfam" id="PF01093">
    <property type="entry name" value="Clusterin"/>
    <property type="match status" value="1"/>
</dbReference>
<comment type="caution">
    <text evidence="6">The sequence shown here is derived from an EMBL/GenBank/DDBJ whole genome shotgun (WGS) entry which is preliminary data.</text>
</comment>
<evidence type="ECO:0000256" key="4">
    <source>
        <dbReference type="ARBA" id="ARBA00023157"/>
    </source>
</evidence>
<feature type="non-terminal residue" evidence="6">
    <location>
        <position position="1"/>
    </location>
</feature>
<protein>
    <submittedName>
        <fullName evidence="6">CLUL1 isoform 6</fullName>
    </submittedName>
</protein>
<evidence type="ECO:0000256" key="1">
    <source>
        <dbReference type="ARBA" id="ARBA00004613"/>
    </source>
</evidence>
<reference evidence="6 7" key="1">
    <citation type="submission" date="2017-12" db="EMBL/GenBank/DDBJ databases">
        <title>High-resolution comparative analysis of great ape genomes.</title>
        <authorList>
            <person name="Pollen A."/>
            <person name="Hastie A."/>
            <person name="Hormozdiari F."/>
            <person name="Dougherty M."/>
            <person name="Liu R."/>
            <person name="Chaisson M."/>
            <person name="Hoppe E."/>
            <person name="Hill C."/>
            <person name="Pang A."/>
            <person name="Hillier L."/>
            <person name="Baker C."/>
            <person name="Armstrong J."/>
            <person name="Shendure J."/>
            <person name="Paten B."/>
            <person name="Wilson R."/>
            <person name="Chao H."/>
            <person name="Schneider V."/>
            <person name="Ventura M."/>
            <person name="Kronenberg Z."/>
            <person name="Murali S."/>
            <person name="Gordon D."/>
            <person name="Cantsilieris S."/>
            <person name="Munson K."/>
            <person name="Nelson B."/>
            <person name="Raja A."/>
            <person name="Underwood J."/>
            <person name="Diekhans M."/>
            <person name="Fiddes I."/>
            <person name="Haussler D."/>
            <person name="Eichler E."/>
        </authorList>
    </citation>
    <scope>NUCLEOTIDE SEQUENCE [LARGE SCALE GENOMIC DNA]</scope>
    <source>
        <strain evidence="6">Yerkes chimp pedigree #C0471</strain>
    </source>
</reference>
<evidence type="ECO:0000256" key="5">
    <source>
        <dbReference type="ARBA" id="ARBA00023180"/>
    </source>
</evidence>
<organism evidence="6 7">
    <name type="scientific">Pan troglodytes</name>
    <name type="common">Chimpanzee</name>
    <dbReference type="NCBI Taxonomy" id="9598"/>
    <lineage>
        <taxon>Eukaryota</taxon>
        <taxon>Metazoa</taxon>
        <taxon>Chordata</taxon>
        <taxon>Craniata</taxon>
        <taxon>Vertebrata</taxon>
        <taxon>Euteleostomi</taxon>
        <taxon>Mammalia</taxon>
        <taxon>Eutheria</taxon>
        <taxon>Euarchontoglires</taxon>
        <taxon>Primates</taxon>
        <taxon>Haplorrhini</taxon>
        <taxon>Catarrhini</taxon>
        <taxon>Hominidae</taxon>
        <taxon>Pan</taxon>
    </lineage>
</organism>
<dbReference type="InterPro" id="IPR000753">
    <property type="entry name" value="Clusterin-like"/>
</dbReference>
<dbReference type="EMBL" id="NBAG03000249">
    <property type="protein sequence ID" value="PNI61363.1"/>
    <property type="molecule type" value="Genomic_DNA"/>
</dbReference>
<proteinExistence type="inferred from homology"/>